<name>A0A5B8VUA8_9SPHI</name>
<dbReference type="Gene3D" id="3.40.50.2300">
    <property type="match status" value="2"/>
</dbReference>
<evidence type="ECO:0000256" key="3">
    <source>
        <dbReference type="ARBA" id="ARBA00023163"/>
    </source>
</evidence>
<dbReference type="KEGG" id="mgk:FSB76_04280"/>
<dbReference type="SUPFAM" id="SSF53822">
    <property type="entry name" value="Periplasmic binding protein-like I"/>
    <property type="match status" value="1"/>
</dbReference>
<dbReference type="SMART" id="SM00354">
    <property type="entry name" value="HTH_LACI"/>
    <property type="match status" value="1"/>
</dbReference>
<dbReference type="PANTHER" id="PTHR30146">
    <property type="entry name" value="LACI-RELATED TRANSCRIPTIONAL REPRESSOR"/>
    <property type="match status" value="1"/>
</dbReference>
<dbReference type="InterPro" id="IPR000843">
    <property type="entry name" value="HTH_LacI"/>
</dbReference>
<keyword evidence="2" id="KW-0238">DNA-binding</keyword>
<protein>
    <submittedName>
        <fullName evidence="5">LacI family transcriptional regulator</fullName>
    </submittedName>
</protein>
<dbReference type="OrthoDB" id="9803256at2"/>
<keyword evidence="6" id="KW-1185">Reference proteome</keyword>
<keyword evidence="3" id="KW-0804">Transcription</keyword>
<accession>A0A5B8VUA8</accession>
<dbReference type="PROSITE" id="PS50932">
    <property type="entry name" value="HTH_LACI_2"/>
    <property type="match status" value="1"/>
</dbReference>
<dbReference type="SUPFAM" id="SSF47413">
    <property type="entry name" value="lambda repressor-like DNA-binding domains"/>
    <property type="match status" value="1"/>
</dbReference>
<sequence length="338" mass="37947">MKPHAVTIKDIAKELNISVATVSRALRDTYDVNQETRQLVLNKALEMNYKPNYNAIGLVTNSSHNIGIVLPAVVNYYFSTVISGIQEVAYKNGYNIVLYVTNDSAERERDILHDISPGNIDGLLLCVSSESDQDEHFTKIINMGIPIVFFDRVASNIDTSKVMQDDFNGAYAAVDHLIKNGYKKIAHITGPPGLLFTERRMEGYLLALKEHNFPVKKEWIIHSGFTQNCGTADMMQLLKCKEKPDAVFAVNDRKAIGAMLTLKKKNIKIGKQIGIVGFTNDPMSEIISPTLTTVEEPAKEIGRRSCELLMKHIFKKYFIAEEVILPTKLIVRESTQRL</sequence>
<dbReference type="InterPro" id="IPR001761">
    <property type="entry name" value="Peripla_BP/Lac1_sug-bd_dom"/>
</dbReference>
<proteinExistence type="predicted"/>
<feature type="domain" description="HTH lacI-type" evidence="4">
    <location>
        <begin position="6"/>
        <end position="60"/>
    </location>
</feature>
<dbReference type="CDD" id="cd01392">
    <property type="entry name" value="HTH_LacI"/>
    <property type="match status" value="1"/>
</dbReference>
<organism evidence="5 6">
    <name type="scientific">Mucilaginibacter ginsenosidivorax</name>
    <dbReference type="NCBI Taxonomy" id="862126"/>
    <lineage>
        <taxon>Bacteria</taxon>
        <taxon>Pseudomonadati</taxon>
        <taxon>Bacteroidota</taxon>
        <taxon>Sphingobacteriia</taxon>
        <taxon>Sphingobacteriales</taxon>
        <taxon>Sphingobacteriaceae</taxon>
        <taxon>Mucilaginibacter</taxon>
    </lineage>
</organism>
<dbReference type="Pfam" id="PF00532">
    <property type="entry name" value="Peripla_BP_1"/>
    <property type="match status" value="1"/>
</dbReference>
<dbReference type="RefSeq" id="WP_147052351.1">
    <property type="nucleotide sequence ID" value="NZ_CP042437.1"/>
</dbReference>
<dbReference type="AlphaFoldDB" id="A0A5B8VUA8"/>
<reference evidence="5 6" key="1">
    <citation type="journal article" date="2013" name="J. Microbiol.">
        <title>Mucilaginibacter ginsenosidivorax sp. nov., with ginsenoside converting activity isolated from sediment.</title>
        <authorList>
            <person name="Kim J.K."/>
            <person name="Choi T.E."/>
            <person name="Liu Q.M."/>
            <person name="Park H.Y."/>
            <person name="Yi T.H."/>
            <person name="Yoon M.H."/>
            <person name="Kim S.C."/>
            <person name="Im W.T."/>
        </authorList>
    </citation>
    <scope>NUCLEOTIDE SEQUENCE [LARGE SCALE GENOMIC DNA]</scope>
    <source>
        <strain evidence="5 6">KHI28</strain>
    </source>
</reference>
<dbReference type="Pfam" id="PF00356">
    <property type="entry name" value="LacI"/>
    <property type="match status" value="1"/>
</dbReference>
<keyword evidence="1" id="KW-0805">Transcription regulation</keyword>
<dbReference type="EMBL" id="CP042437">
    <property type="protein sequence ID" value="QEC75197.1"/>
    <property type="molecule type" value="Genomic_DNA"/>
</dbReference>
<evidence type="ECO:0000313" key="5">
    <source>
        <dbReference type="EMBL" id="QEC75197.1"/>
    </source>
</evidence>
<evidence type="ECO:0000256" key="2">
    <source>
        <dbReference type="ARBA" id="ARBA00023125"/>
    </source>
</evidence>
<dbReference type="GO" id="GO:0000976">
    <property type="term" value="F:transcription cis-regulatory region binding"/>
    <property type="evidence" value="ECO:0007669"/>
    <property type="project" value="TreeGrafter"/>
</dbReference>
<dbReference type="CDD" id="cd06267">
    <property type="entry name" value="PBP1_LacI_sugar_binding-like"/>
    <property type="match status" value="1"/>
</dbReference>
<evidence type="ECO:0000256" key="1">
    <source>
        <dbReference type="ARBA" id="ARBA00023015"/>
    </source>
</evidence>
<gene>
    <name evidence="5" type="ORF">FSB76_04280</name>
</gene>
<dbReference type="InterPro" id="IPR028082">
    <property type="entry name" value="Peripla_BP_I"/>
</dbReference>
<dbReference type="Proteomes" id="UP000321362">
    <property type="component" value="Chromosome"/>
</dbReference>
<dbReference type="PANTHER" id="PTHR30146:SF109">
    <property type="entry name" value="HTH-TYPE TRANSCRIPTIONAL REGULATOR GALS"/>
    <property type="match status" value="1"/>
</dbReference>
<evidence type="ECO:0000313" key="6">
    <source>
        <dbReference type="Proteomes" id="UP000321362"/>
    </source>
</evidence>
<evidence type="ECO:0000259" key="4">
    <source>
        <dbReference type="PROSITE" id="PS50932"/>
    </source>
</evidence>
<dbReference type="InterPro" id="IPR010982">
    <property type="entry name" value="Lambda_DNA-bd_dom_sf"/>
</dbReference>
<dbReference type="Gene3D" id="1.10.260.40">
    <property type="entry name" value="lambda repressor-like DNA-binding domains"/>
    <property type="match status" value="1"/>
</dbReference>
<dbReference type="GO" id="GO:0003700">
    <property type="term" value="F:DNA-binding transcription factor activity"/>
    <property type="evidence" value="ECO:0007669"/>
    <property type="project" value="TreeGrafter"/>
</dbReference>